<gene>
    <name evidence="2" type="ORF">WJX68_12535</name>
</gene>
<proteinExistence type="predicted"/>
<evidence type="ECO:0000313" key="3">
    <source>
        <dbReference type="Proteomes" id="UP001364211"/>
    </source>
</evidence>
<dbReference type="Proteomes" id="UP001364211">
    <property type="component" value="Unassembled WGS sequence"/>
</dbReference>
<protein>
    <recommendedName>
        <fullName evidence="4">DUF2398 family protein</fullName>
    </recommendedName>
</protein>
<evidence type="ECO:0008006" key="4">
    <source>
        <dbReference type="Google" id="ProtNLM"/>
    </source>
</evidence>
<evidence type="ECO:0000313" key="2">
    <source>
        <dbReference type="EMBL" id="MEJ8279762.1"/>
    </source>
</evidence>
<dbReference type="EMBL" id="JBBJUP010000009">
    <property type="protein sequence ID" value="MEJ8279762.1"/>
    <property type="molecule type" value="Genomic_DNA"/>
</dbReference>
<reference evidence="2 3" key="1">
    <citation type="submission" date="2024-03" db="EMBL/GenBank/DDBJ databases">
        <title>Draft genome sequence of Pseudonocardia sp. DW16-2.</title>
        <authorList>
            <person name="Duangmal K."/>
        </authorList>
    </citation>
    <scope>NUCLEOTIDE SEQUENCE [LARGE SCALE GENOMIC DNA]</scope>
    <source>
        <strain evidence="2 3">DW16-2</strain>
    </source>
</reference>
<keyword evidence="3" id="KW-1185">Reference proteome</keyword>
<name>A0ABU8T737_9PSEU</name>
<organism evidence="2 3">
    <name type="scientific">Pseudonocardia spirodelae</name>
    <dbReference type="NCBI Taxonomy" id="3133431"/>
    <lineage>
        <taxon>Bacteria</taxon>
        <taxon>Bacillati</taxon>
        <taxon>Actinomycetota</taxon>
        <taxon>Actinomycetes</taxon>
        <taxon>Pseudonocardiales</taxon>
        <taxon>Pseudonocardiaceae</taxon>
        <taxon>Pseudonocardia</taxon>
    </lineage>
</organism>
<dbReference type="RefSeq" id="WP_340290007.1">
    <property type="nucleotide sequence ID" value="NZ_JBBJUP010000009.1"/>
</dbReference>
<feature type="region of interest" description="Disordered" evidence="1">
    <location>
        <begin position="270"/>
        <end position="303"/>
    </location>
</feature>
<accession>A0ABU8T737</accession>
<comment type="caution">
    <text evidence="2">The sequence shown here is derived from an EMBL/GenBank/DDBJ whole genome shotgun (WGS) entry which is preliminary data.</text>
</comment>
<sequence length="628" mass="66636">MRMRFGPDEDDAFHAAALELLDGFGGWLAENEVVAEPMSAELLLQYKWLAADGDLADWPLEHVETFLDGWCPHVVAEHRLPVRLVPDSVAAFVEYLDERGLLAPGGPRPSQVRRLCAEYTEEYAELEAGAGSPLLTELGDDPDPVRIPSPADRAASAAQARILHDARALARWCGEHGRPLTAAGNLRLADARELVTLLGTGDDPERGGRLTRATRLRTLTWVLEASVRAGAVRRDGGRLVAVPRFAGLDDTSAHEDLVLAAREVGALSVGPLGAAPDHGDPDRPPPQAATRPGPAAGPDLDADLDAGLDEAATWALLGDEDAAASEDATPALLFLLRHVADGVPHDDLRHALDVLLDWNEEHGGDLDLATPHTATLLDQLERLGVVAWTGSRPVDGDPGVPAGARPVRTGGLVQLTPGGVACALLLLAAENLHYPTRPDPAVASAAEIVELAGEVPPEEWRADIDAWHAAQPDPARAVAEFVAAALAPGQPLLVALTATGVAAERFGADAVDALLHEHLDGPHRGMVARRLVARGALDPDAVEPELLLTASVDVLAVALDTVDVEDWPDAFAAEFPRETVEVFDELWQLDHPRLGEVLAALGEHHPDGAVASAARRARERWRSRTGGA</sequence>
<evidence type="ECO:0000256" key="1">
    <source>
        <dbReference type="SAM" id="MobiDB-lite"/>
    </source>
</evidence>